<dbReference type="EMBL" id="LWQU01000137">
    <property type="protein sequence ID" value="OAN50606.1"/>
    <property type="molecule type" value="Genomic_DNA"/>
</dbReference>
<dbReference type="Pfam" id="PF00494">
    <property type="entry name" value="SQS_PSY"/>
    <property type="match status" value="1"/>
</dbReference>
<reference evidence="1 2" key="1">
    <citation type="submission" date="2016-04" db="EMBL/GenBank/DDBJ databases">
        <title>Draft genome sequence of freshwater magnetotactic bacteria Magnetospirillum marisnigri SP-1 and Magnetospirillum moscoviense BB-1.</title>
        <authorList>
            <person name="Koziaeva V."/>
            <person name="Dziuba M.V."/>
            <person name="Ivanov T.M."/>
            <person name="Kuznetsov B."/>
            <person name="Grouzdev D.S."/>
        </authorList>
    </citation>
    <scope>NUCLEOTIDE SEQUENCE [LARGE SCALE GENOMIC DNA]</scope>
    <source>
        <strain evidence="1 2">BB-1</strain>
    </source>
</reference>
<protein>
    <recommendedName>
        <fullName evidence="3">Phytoene synthase</fullName>
    </recommendedName>
</protein>
<dbReference type="Proteomes" id="UP000078543">
    <property type="component" value="Unassembled WGS sequence"/>
</dbReference>
<name>A0A178MPG9_9PROT</name>
<dbReference type="SFLD" id="SFLDS00005">
    <property type="entry name" value="Isoprenoid_Synthase_Type_I"/>
    <property type="match status" value="1"/>
</dbReference>
<dbReference type="InterPro" id="IPR008949">
    <property type="entry name" value="Isoprenoid_synthase_dom_sf"/>
</dbReference>
<comment type="caution">
    <text evidence="1">The sequence shown here is derived from an EMBL/GenBank/DDBJ whole genome shotgun (WGS) entry which is preliminary data.</text>
</comment>
<dbReference type="Gene3D" id="1.10.600.10">
    <property type="entry name" value="Farnesyl Diphosphate Synthase"/>
    <property type="match status" value="1"/>
</dbReference>
<accession>A0A178MPG9</accession>
<dbReference type="SFLD" id="SFLDG01018">
    <property type="entry name" value="Squalene/Phytoene_Synthase_Lik"/>
    <property type="match status" value="1"/>
</dbReference>
<evidence type="ECO:0000313" key="1">
    <source>
        <dbReference type="EMBL" id="OAN50606.1"/>
    </source>
</evidence>
<dbReference type="GO" id="GO:0004311">
    <property type="term" value="F:geranylgeranyl diphosphate synthase activity"/>
    <property type="evidence" value="ECO:0007669"/>
    <property type="project" value="InterPro"/>
</dbReference>
<dbReference type="RefSeq" id="WP_068500155.1">
    <property type="nucleotide sequence ID" value="NZ_LWQU01000137.1"/>
</dbReference>
<evidence type="ECO:0000313" key="2">
    <source>
        <dbReference type="Proteomes" id="UP000078543"/>
    </source>
</evidence>
<proteinExistence type="predicted"/>
<organism evidence="1 2">
    <name type="scientific">Magnetospirillum moscoviense</name>
    <dbReference type="NCBI Taxonomy" id="1437059"/>
    <lineage>
        <taxon>Bacteria</taxon>
        <taxon>Pseudomonadati</taxon>
        <taxon>Pseudomonadota</taxon>
        <taxon>Alphaproteobacteria</taxon>
        <taxon>Rhodospirillales</taxon>
        <taxon>Rhodospirillaceae</taxon>
        <taxon>Magnetospirillum</taxon>
    </lineage>
</organism>
<keyword evidence="2" id="KW-1185">Reference proteome</keyword>
<dbReference type="PANTHER" id="PTHR31480">
    <property type="entry name" value="BIFUNCTIONAL LYCOPENE CYCLASE/PHYTOENE SYNTHASE"/>
    <property type="match status" value="1"/>
</dbReference>
<sequence>MTSSSFYWAMRLLPAPVRTDMFALYGFCRAVDDIADGPGSVETRAARLAVVRAAIATFFATGQALSPELTPFAATITRHNLPRAEIDCLLDGMERDILAPMVAPSLAELQLYCRQVAGTVGLMAVRILGRFDADSFALLTAEALQLTNILRDLDEDAVNGRLYLPVEILDQAGIPSGGPLAVLSHPRRAQACQALAGLAHQRFDQAQAELARIGRHRLWPAATMLATYRALLNRLGRHGWRRPHPHPRLPAAAKLWIALRTAMVGP</sequence>
<dbReference type="GO" id="GO:0016114">
    <property type="term" value="P:terpenoid biosynthetic process"/>
    <property type="evidence" value="ECO:0007669"/>
    <property type="project" value="UniProtKB-ARBA"/>
</dbReference>
<evidence type="ECO:0008006" key="3">
    <source>
        <dbReference type="Google" id="ProtNLM"/>
    </source>
</evidence>
<gene>
    <name evidence="1" type="ORF">A6A05_12040</name>
</gene>
<dbReference type="OrthoDB" id="9807580at2"/>
<dbReference type="SFLD" id="SFLDG01212">
    <property type="entry name" value="Phytoene_synthase_like"/>
    <property type="match status" value="1"/>
</dbReference>
<dbReference type="GO" id="GO:0051996">
    <property type="term" value="F:squalene synthase [NAD(P)H] activity"/>
    <property type="evidence" value="ECO:0007669"/>
    <property type="project" value="InterPro"/>
</dbReference>
<dbReference type="InterPro" id="IPR033904">
    <property type="entry name" value="Trans_IPPS_HH"/>
</dbReference>
<dbReference type="SUPFAM" id="SSF48576">
    <property type="entry name" value="Terpenoid synthases"/>
    <property type="match status" value="1"/>
</dbReference>
<dbReference type="STRING" id="1437059.A6A05_12040"/>
<dbReference type="CDD" id="cd00683">
    <property type="entry name" value="Trans_IPPS_HH"/>
    <property type="match status" value="1"/>
</dbReference>
<dbReference type="AlphaFoldDB" id="A0A178MPG9"/>
<dbReference type="InterPro" id="IPR002060">
    <property type="entry name" value="Squ/phyt_synthse"/>
</dbReference>
<dbReference type="InterPro" id="IPR044843">
    <property type="entry name" value="Trans_IPPS_bact-type"/>
</dbReference>